<gene>
    <name evidence="1" type="ORF">EYC84_007028</name>
</gene>
<keyword evidence="2" id="KW-1185">Reference proteome</keyword>
<dbReference type="Proteomes" id="UP000322873">
    <property type="component" value="Unassembled WGS sequence"/>
</dbReference>
<accession>A0A5M9KA86</accession>
<reference evidence="1 2" key="1">
    <citation type="submission" date="2019-06" db="EMBL/GenBank/DDBJ databases">
        <title>Genome Sequence of the Brown Rot Fungal Pathogen Monilinia fructicola.</title>
        <authorList>
            <person name="De Miccolis Angelini R.M."/>
            <person name="Landi L."/>
            <person name="Abate D."/>
            <person name="Pollastro S."/>
            <person name="Romanazzi G."/>
            <person name="Faretra F."/>
        </authorList>
    </citation>
    <scope>NUCLEOTIDE SEQUENCE [LARGE SCALE GENOMIC DNA]</scope>
    <source>
        <strain evidence="1 2">Mfrc123</strain>
    </source>
</reference>
<sequence>MPPLLYTLQVQVPRPDARDAFSAYGDSLVLESSFEPSHHASCIVHTPSTHPPIHHPLSKEDSSLHKIGKCANENDVKRGNVQKRKRRNAAAVDIIVASAIHRMNPNSSRPQIQSKNPIDAMKGWRRKEKKEVQFLPAKKKCMRSVQSNPQLTCAKANYYPISARYAPDVKSKMF</sequence>
<organism evidence="1 2">
    <name type="scientific">Monilinia fructicola</name>
    <name type="common">Brown rot fungus</name>
    <name type="synonym">Ciboria fructicola</name>
    <dbReference type="NCBI Taxonomy" id="38448"/>
    <lineage>
        <taxon>Eukaryota</taxon>
        <taxon>Fungi</taxon>
        <taxon>Dikarya</taxon>
        <taxon>Ascomycota</taxon>
        <taxon>Pezizomycotina</taxon>
        <taxon>Leotiomycetes</taxon>
        <taxon>Helotiales</taxon>
        <taxon>Sclerotiniaceae</taxon>
        <taxon>Monilinia</taxon>
    </lineage>
</organism>
<dbReference type="EMBL" id="VICG01000001">
    <property type="protein sequence ID" value="KAA8577012.1"/>
    <property type="molecule type" value="Genomic_DNA"/>
</dbReference>
<protein>
    <submittedName>
        <fullName evidence="1">Uncharacterized protein</fullName>
    </submittedName>
</protein>
<evidence type="ECO:0000313" key="1">
    <source>
        <dbReference type="EMBL" id="KAA8577012.1"/>
    </source>
</evidence>
<dbReference type="AlphaFoldDB" id="A0A5M9KA86"/>
<name>A0A5M9KA86_MONFR</name>
<evidence type="ECO:0000313" key="2">
    <source>
        <dbReference type="Proteomes" id="UP000322873"/>
    </source>
</evidence>
<proteinExistence type="predicted"/>
<comment type="caution">
    <text evidence="1">The sequence shown here is derived from an EMBL/GenBank/DDBJ whole genome shotgun (WGS) entry which is preliminary data.</text>
</comment>